<evidence type="ECO:0000313" key="3">
    <source>
        <dbReference type="EMBL" id="MCP1337805.1"/>
    </source>
</evidence>
<gene>
    <name evidence="3" type="ORF">NJQ99_15395</name>
</gene>
<dbReference type="AlphaFoldDB" id="A0A9J6PEF9"/>
<name>A0A9J6PEF9_9PROT</name>
<keyword evidence="4" id="KW-1185">Reference proteome</keyword>
<sequence length="381" mass="40387">MTGIHDIAVIGGGVMGSTAALFLARGGMSTALIDRGPLCREASGVNAGTLTLHMTRAALIPYAIRGWEMWQAAEDWLGRGVAARAVEGLSLAFTEAEEDLLVQRARVRQAEGAPIELVDPVRAREIEPGLNPAVRRAAWCRIDGFASAYLTGRAYRHALVDAGADVREGATVKGIDRTGRGFTVRMEGGETLAARRVVLAGGVWLERMLGWLGVHIPVKCLVNQLVVTERIEPVMRTVLSIANGLLSLKQFDNGTVLIGGGWQGIGDPDMGGREAIPENLVGNIRLACHVIPALRATRMARVWLGLEAETADALPLLGDVPGVPGAYVIGSVHSGYTSGPWMGRLLAQHILGAAPEMGLFDPARLLDQTPAGQETGEAIPL</sequence>
<dbReference type="GO" id="GO:0005737">
    <property type="term" value="C:cytoplasm"/>
    <property type="evidence" value="ECO:0007669"/>
    <property type="project" value="TreeGrafter"/>
</dbReference>
<comment type="caution">
    <text evidence="3">The sequence shown here is derived from an EMBL/GenBank/DDBJ whole genome shotgun (WGS) entry which is preliminary data.</text>
</comment>
<organism evidence="3 4">
    <name type="scientific">Futiania mangrovi</name>
    <dbReference type="NCBI Taxonomy" id="2959716"/>
    <lineage>
        <taxon>Bacteria</taxon>
        <taxon>Pseudomonadati</taxon>
        <taxon>Pseudomonadota</taxon>
        <taxon>Alphaproteobacteria</taxon>
        <taxon>Futianiales</taxon>
        <taxon>Futianiaceae</taxon>
        <taxon>Futiania</taxon>
    </lineage>
</organism>
<keyword evidence="1" id="KW-0560">Oxidoreductase</keyword>
<dbReference type="EMBL" id="JAMZFT010000004">
    <property type="protein sequence ID" value="MCP1337805.1"/>
    <property type="molecule type" value="Genomic_DNA"/>
</dbReference>
<dbReference type="GO" id="GO:0016491">
    <property type="term" value="F:oxidoreductase activity"/>
    <property type="evidence" value="ECO:0007669"/>
    <property type="project" value="UniProtKB-KW"/>
</dbReference>
<dbReference type="SUPFAM" id="SSF51905">
    <property type="entry name" value="FAD/NAD(P)-binding domain"/>
    <property type="match status" value="1"/>
</dbReference>
<dbReference type="PANTHER" id="PTHR13847">
    <property type="entry name" value="SARCOSINE DEHYDROGENASE-RELATED"/>
    <property type="match status" value="1"/>
</dbReference>
<dbReference type="InterPro" id="IPR006076">
    <property type="entry name" value="FAD-dep_OxRdtase"/>
</dbReference>
<evidence type="ECO:0000259" key="2">
    <source>
        <dbReference type="Pfam" id="PF01266"/>
    </source>
</evidence>
<dbReference type="Gene3D" id="3.50.50.60">
    <property type="entry name" value="FAD/NAD(P)-binding domain"/>
    <property type="match status" value="1"/>
</dbReference>
<reference evidence="3" key="1">
    <citation type="submission" date="2022-06" db="EMBL/GenBank/DDBJ databases">
        <title>Isolation and Genomics of Futiania mangrovii gen. nov., sp. nov., a Rare and Metabolically-versatile member in the Class Alphaproteobacteria.</title>
        <authorList>
            <person name="Liu L."/>
            <person name="Huang W.-C."/>
            <person name="Pan J."/>
            <person name="Li J."/>
            <person name="Huang Y."/>
            <person name="Du H."/>
            <person name="Liu Y."/>
            <person name="Li M."/>
        </authorList>
    </citation>
    <scope>NUCLEOTIDE SEQUENCE</scope>
    <source>
        <strain evidence="3">FT118</strain>
    </source>
</reference>
<feature type="domain" description="FAD dependent oxidoreductase" evidence="2">
    <location>
        <begin position="6"/>
        <end position="348"/>
    </location>
</feature>
<evidence type="ECO:0000256" key="1">
    <source>
        <dbReference type="ARBA" id="ARBA00023002"/>
    </source>
</evidence>
<dbReference type="Gene3D" id="3.30.9.10">
    <property type="entry name" value="D-Amino Acid Oxidase, subunit A, domain 2"/>
    <property type="match status" value="1"/>
</dbReference>
<evidence type="ECO:0000313" key="4">
    <source>
        <dbReference type="Proteomes" id="UP001055804"/>
    </source>
</evidence>
<protein>
    <submittedName>
        <fullName evidence="3">FAD-binding oxidoreductase</fullName>
    </submittedName>
</protein>
<dbReference type="Pfam" id="PF01266">
    <property type="entry name" value="DAO"/>
    <property type="match status" value="1"/>
</dbReference>
<proteinExistence type="predicted"/>
<accession>A0A9J6PEF9</accession>
<dbReference type="InterPro" id="IPR036188">
    <property type="entry name" value="FAD/NAD-bd_sf"/>
</dbReference>
<dbReference type="Proteomes" id="UP001055804">
    <property type="component" value="Unassembled WGS sequence"/>
</dbReference>